<evidence type="ECO:0000256" key="4">
    <source>
        <dbReference type="ARBA" id="ARBA00023239"/>
    </source>
</evidence>
<dbReference type="Gene3D" id="1.25.10.10">
    <property type="entry name" value="Leucine-rich Repeat Variant"/>
    <property type="match status" value="1"/>
</dbReference>
<evidence type="ECO:0000256" key="3">
    <source>
        <dbReference type="ARBA" id="ARBA00022738"/>
    </source>
</evidence>
<organism evidence="5 6">
    <name type="scientific">Mastigocoleus testarum BC008</name>
    <dbReference type="NCBI Taxonomy" id="371196"/>
    <lineage>
        <taxon>Bacteria</taxon>
        <taxon>Bacillati</taxon>
        <taxon>Cyanobacteriota</taxon>
        <taxon>Cyanophyceae</taxon>
        <taxon>Nostocales</taxon>
        <taxon>Hapalosiphonaceae</taxon>
        <taxon>Mastigocoleus</taxon>
    </lineage>
</organism>
<evidence type="ECO:0000313" key="6">
    <source>
        <dbReference type="Proteomes" id="UP000053372"/>
    </source>
</evidence>
<accession>A0A0V7ZRL5</accession>
<dbReference type="GO" id="GO:0016829">
    <property type="term" value="F:lyase activity"/>
    <property type="evidence" value="ECO:0007669"/>
    <property type="project" value="UniProtKB-KW"/>
</dbReference>
<evidence type="ECO:0000256" key="2">
    <source>
        <dbReference type="ARBA" id="ARBA00022549"/>
    </source>
</evidence>
<keyword evidence="3" id="KW-0605">Phycobilisome</keyword>
<dbReference type="InterPro" id="IPR016024">
    <property type="entry name" value="ARM-type_fold"/>
</dbReference>
<name>A0A0V7ZRL5_9CYAN</name>
<dbReference type="OrthoDB" id="499561at2"/>
<proteinExistence type="inferred from homology"/>
<reference evidence="5 6" key="1">
    <citation type="journal article" date="2015" name="Genome Announc.">
        <title>Draft Genome of the Euendolithic (true boring) Cyanobacterium Mastigocoleus testarum strain BC008.</title>
        <authorList>
            <person name="Guida B.S."/>
            <person name="Garcia-Pichel F."/>
        </authorList>
    </citation>
    <scope>NUCLEOTIDE SEQUENCE [LARGE SCALE GENOMIC DNA]</scope>
    <source>
        <strain evidence="5 6">BC008</strain>
    </source>
</reference>
<dbReference type="InterPro" id="IPR021133">
    <property type="entry name" value="HEAT_type_2"/>
</dbReference>
<keyword evidence="4" id="KW-0456">Lyase</keyword>
<dbReference type="EMBL" id="LMTZ01000089">
    <property type="protein sequence ID" value="KST67245.1"/>
    <property type="molecule type" value="Genomic_DNA"/>
</dbReference>
<keyword evidence="6" id="KW-1185">Reference proteome</keyword>
<evidence type="ECO:0008006" key="7">
    <source>
        <dbReference type="Google" id="ProtNLM"/>
    </source>
</evidence>
<keyword evidence="2" id="KW-0042">Antenna complex</keyword>
<dbReference type="SMART" id="SM00567">
    <property type="entry name" value="EZ_HEAT"/>
    <property type="match status" value="2"/>
</dbReference>
<dbReference type="InterPro" id="IPR011989">
    <property type="entry name" value="ARM-like"/>
</dbReference>
<dbReference type="GO" id="GO:0030089">
    <property type="term" value="C:phycobilisome"/>
    <property type="evidence" value="ECO:0007669"/>
    <property type="project" value="UniProtKB-KW"/>
</dbReference>
<dbReference type="Pfam" id="PF13646">
    <property type="entry name" value="HEAT_2"/>
    <property type="match status" value="1"/>
</dbReference>
<dbReference type="AlphaFoldDB" id="A0A0V7ZRL5"/>
<comment type="caution">
    <text evidence="5">The sequence shown here is derived from an EMBL/GenBank/DDBJ whole genome shotgun (WGS) entry which is preliminary data.</text>
</comment>
<evidence type="ECO:0000256" key="1">
    <source>
        <dbReference type="ARBA" id="ARBA00009299"/>
    </source>
</evidence>
<evidence type="ECO:0000313" key="5">
    <source>
        <dbReference type="EMBL" id="KST67245.1"/>
    </source>
</evidence>
<sequence length="231" mass="25248">MNSICSNNFQAQFKKAVAISKQQSSVLITGFLTLSILSPILPITASLAEQKNQVQVLPTQNSNTSKVQIVNLNDVVSTLVGILKDKNIEARVNAIRALGGMGNQAQTAVPDLVIALKDKKPRVRYSAAIALANIGSEFKGAQFKTTLPFIIAALNHESQLLRSDAASALTNIGHKFKQKASKLSKSDLEQIITNFDKALEALEKFQSNFSRTTIQSVRSSRDALQQERNRR</sequence>
<dbReference type="Proteomes" id="UP000053372">
    <property type="component" value="Unassembled WGS sequence"/>
</dbReference>
<protein>
    <recommendedName>
        <fullName evidence="7">PBS lyase</fullName>
    </recommendedName>
</protein>
<dbReference type="RefSeq" id="WP_027840164.1">
    <property type="nucleotide sequence ID" value="NZ_LMTZ01000089.1"/>
</dbReference>
<dbReference type="InterPro" id="IPR004155">
    <property type="entry name" value="PBS_lyase_HEAT"/>
</dbReference>
<comment type="similarity">
    <text evidence="1">Belongs to the CpcE/RpcE/PecE family.</text>
</comment>
<gene>
    <name evidence="5" type="ORF">BC008_29065</name>
</gene>
<dbReference type="SUPFAM" id="SSF48371">
    <property type="entry name" value="ARM repeat"/>
    <property type="match status" value="1"/>
</dbReference>
<dbReference type="PROSITE" id="PS50077">
    <property type="entry name" value="HEAT_REPEAT"/>
    <property type="match status" value="1"/>
</dbReference>